<dbReference type="EMBL" id="JAAAID010001273">
    <property type="protein sequence ID" value="KAG0010749.1"/>
    <property type="molecule type" value="Genomic_DNA"/>
</dbReference>
<dbReference type="Gene3D" id="3.50.50.60">
    <property type="entry name" value="FAD/NAD(P)-binding domain"/>
    <property type="match status" value="1"/>
</dbReference>
<accession>A0A9P6SY24</accession>
<sequence length="432" mass="48060">MPDQNFTSPPSVMIVGAGIGGLFLGILLERAGIPYAIYERAAAVQTLGAVLSLNVNVFPAMEQLGLYEELLNIGFVSPTANMYNEKMKIIKHMNMGLLEENKIFFRKKVLSTSHPEEGGVAIHCSDNSTYYGDILVGADGTYSGVRQSLYRSLQEKSLLPFSDTQALDIGYLTLVGTTDPMDAGNYPEVKDNFNHFHFVIGNGKPYTWYMFTVPKKKICWGVQCQLAENVAKDMSFRNTAWGSEGNEGMIKDVYNFPTPYGPLGLLIDATPRERISKVFLEEKLFETWHHDRIVLIGDAAHKMSPSHGLGAVNAVLDAIVLANNLYEIGNSASSKNIAAAFQNYKKERYPHVHEHFKASKILAKIMLGQKWSDKLLRKVVLRYLPDSIANKRTIKGSAYRPQCVFLPLAPKRGTCHVLPQKPSKRGSQLAQQ</sequence>
<dbReference type="GO" id="GO:0071949">
    <property type="term" value="F:FAD binding"/>
    <property type="evidence" value="ECO:0007669"/>
    <property type="project" value="InterPro"/>
</dbReference>
<keyword evidence="5" id="KW-0812">Transmembrane</keyword>
<evidence type="ECO:0000256" key="4">
    <source>
        <dbReference type="ARBA" id="ARBA00023002"/>
    </source>
</evidence>
<feature type="transmembrane region" description="Helical" evidence="5">
    <location>
        <begin position="12"/>
        <end position="28"/>
    </location>
</feature>
<evidence type="ECO:0000313" key="8">
    <source>
        <dbReference type="Proteomes" id="UP000703661"/>
    </source>
</evidence>
<evidence type="ECO:0000313" key="7">
    <source>
        <dbReference type="EMBL" id="KAG0010749.1"/>
    </source>
</evidence>
<dbReference type="InterPro" id="IPR002938">
    <property type="entry name" value="FAD-bd"/>
</dbReference>
<evidence type="ECO:0000256" key="1">
    <source>
        <dbReference type="ARBA" id="ARBA00007992"/>
    </source>
</evidence>
<evidence type="ECO:0000259" key="6">
    <source>
        <dbReference type="Pfam" id="PF01494"/>
    </source>
</evidence>
<feature type="domain" description="FAD-binding" evidence="6">
    <location>
        <begin position="273"/>
        <end position="354"/>
    </location>
</feature>
<comment type="similarity">
    <text evidence="1">Belongs to the paxM FAD-dependent monooxygenase family.</text>
</comment>
<keyword evidence="5" id="KW-1133">Transmembrane helix</keyword>
<keyword evidence="4" id="KW-0560">Oxidoreductase</keyword>
<proteinExistence type="inferred from homology"/>
<reference evidence="7" key="1">
    <citation type="journal article" date="2020" name="Fungal Divers.">
        <title>Resolving the Mortierellaceae phylogeny through synthesis of multi-gene phylogenetics and phylogenomics.</title>
        <authorList>
            <person name="Vandepol N."/>
            <person name="Liber J."/>
            <person name="Desiro A."/>
            <person name="Na H."/>
            <person name="Kennedy M."/>
            <person name="Barry K."/>
            <person name="Grigoriev I.V."/>
            <person name="Miller A.N."/>
            <person name="O'Donnell K."/>
            <person name="Stajich J.E."/>
            <person name="Bonito G."/>
        </authorList>
    </citation>
    <scope>NUCLEOTIDE SEQUENCE</scope>
    <source>
        <strain evidence="7">NRRL 2769</strain>
    </source>
</reference>
<feature type="domain" description="FAD-binding" evidence="6">
    <location>
        <begin position="11"/>
        <end position="81"/>
    </location>
</feature>
<dbReference type="Proteomes" id="UP000703661">
    <property type="component" value="Unassembled WGS sequence"/>
</dbReference>
<dbReference type="GO" id="GO:0004497">
    <property type="term" value="F:monooxygenase activity"/>
    <property type="evidence" value="ECO:0007669"/>
    <property type="project" value="InterPro"/>
</dbReference>
<name>A0A9P6SY24_9FUNG</name>
<dbReference type="InterPro" id="IPR036188">
    <property type="entry name" value="FAD/NAD-bd_sf"/>
</dbReference>
<evidence type="ECO:0000256" key="5">
    <source>
        <dbReference type="SAM" id="Phobius"/>
    </source>
</evidence>
<dbReference type="PANTHER" id="PTHR47356:SF2">
    <property type="entry name" value="FAD-BINDING DOMAIN-CONTAINING PROTEIN-RELATED"/>
    <property type="match status" value="1"/>
</dbReference>
<keyword evidence="2" id="KW-0285">Flavoprotein</keyword>
<keyword evidence="5" id="KW-0472">Membrane</keyword>
<evidence type="ECO:0000256" key="3">
    <source>
        <dbReference type="ARBA" id="ARBA00022827"/>
    </source>
</evidence>
<dbReference type="PANTHER" id="PTHR47356">
    <property type="entry name" value="FAD-DEPENDENT MONOOXYGENASE ASQG-RELATED"/>
    <property type="match status" value="1"/>
</dbReference>
<protein>
    <recommendedName>
        <fullName evidence="6">FAD-binding domain-containing protein</fullName>
    </recommendedName>
</protein>
<keyword evidence="8" id="KW-1185">Reference proteome</keyword>
<organism evidence="7 8">
    <name type="scientific">Entomortierella chlamydospora</name>
    <dbReference type="NCBI Taxonomy" id="101097"/>
    <lineage>
        <taxon>Eukaryota</taxon>
        <taxon>Fungi</taxon>
        <taxon>Fungi incertae sedis</taxon>
        <taxon>Mucoromycota</taxon>
        <taxon>Mortierellomycotina</taxon>
        <taxon>Mortierellomycetes</taxon>
        <taxon>Mortierellales</taxon>
        <taxon>Mortierellaceae</taxon>
        <taxon>Entomortierella</taxon>
    </lineage>
</organism>
<comment type="caution">
    <text evidence="7">The sequence shown here is derived from an EMBL/GenBank/DDBJ whole genome shotgun (WGS) entry which is preliminary data.</text>
</comment>
<dbReference type="AlphaFoldDB" id="A0A9P6SY24"/>
<dbReference type="OrthoDB" id="655030at2759"/>
<gene>
    <name evidence="7" type="ORF">BGZ80_001212</name>
</gene>
<dbReference type="PRINTS" id="PR00420">
    <property type="entry name" value="RNGMNOXGNASE"/>
</dbReference>
<dbReference type="Pfam" id="PF01494">
    <property type="entry name" value="FAD_binding_3"/>
    <property type="match status" value="2"/>
</dbReference>
<dbReference type="InterPro" id="IPR050562">
    <property type="entry name" value="FAD_mOase_fung"/>
</dbReference>
<keyword evidence="3" id="KW-0274">FAD</keyword>
<dbReference type="SUPFAM" id="SSF51905">
    <property type="entry name" value="FAD/NAD(P)-binding domain"/>
    <property type="match status" value="1"/>
</dbReference>
<evidence type="ECO:0000256" key="2">
    <source>
        <dbReference type="ARBA" id="ARBA00022630"/>
    </source>
</evidence>